<proteinExistence type="predicted"/>
<evidence type="ECO:0000313" key="1">
    <source>
        <dbReference type="EMBL" id="GFH19092.1"/>
    </source>
</evidence>
<dbReference type="EMBL" id="BLLF01001404">
    <property type="protein sequence ID" value="GFH19092.1"/>
    <property type="molecule type" value="Genomic_DNA"/>
</dbReference>
<organism evidence="1 2">
    <name type="scientific">Haematococcus lacustris</name>
    <name type="common">Green alga</name>
    <name type="synonym">Haematococcus pluvialis</name>
    <dbReference type="NCBI Taxonomy" id="44745"/>
    <lineage>
        <taxon>Eukaryota</taxon>
        <taxon>Viridiplantae</taxon>
        <taxon>Chlorophyta</taxon>
        <taxon>core chlorophytes</taxon>
        <taxon>Chlorophyceae</taxon>
        <taxon>CS clade</taxon>
        <taxon>Chlamydomonadales</taxon>
        <taxon>Haematococcaceae</taxon>
        <taxon>Haematococcus</taxon>
    </lineage>
</organism>
<dbReference type="AlphaFoldDB" id="A0A699ZT13"/>
<evidence type="ECO:0000313" key="2">
    <source>
        <dbReference type="Proteomes" id="UP000485058"/>
    </source>
</evidence>
<keyword evidence="2" id="KW-1185">Reference proteome</keyword>
<comment type="caution">
    <text evidence="1">The sequence shown here is derived from an EMBL/GenBank/DDBJ whole genome shotgun (WGS) entry which is preliminary data.</text>
</comment>
<protein>
    <submittedName>
        <fullName evidence="1">Uncharacterized protein</fullName>
    </submittedName>
</protein>
<sequence length="74" mass="8356">LPADRGAWSTIYTATDPQLKGRHWTFIGPNFMNFYNTVERKPVNYAVHNPISCWKLFEETVFILKAAAPTAVAA</sequence>
<accession>A0A699ZT13</accession>
<gene>
    <name evidence="1" type="ORF">HaLaN_15986</name>
</gene>
<name>A0A699ZT13_HAELA</name>
<dbReference type="Proteomes" id="UP000485058">
    <property type="component" value="Unassembled WGS sequence"/>
</dbReference>
<reference evidence="1 2" key="1">
    <citation type="submission" date="2020-02" db="EMBL/GenBank/DDBJ databases">
        <title>Draft genome sequence of Haematococcus lacustris strain NIES-144.</title>
        <authorList>
            <person name="Morimoto D."/>
            <person name="Nakagawa S."/>
            <person name="Yoshida T."/>
            <person name="Sawayama S."/>
        </authorList>
    </citation>
    <scope>NUCLEOTIDE SEQUENCE [LARGE SCALE GENOMIC DNA]</scope>
    <source>
        <strain evidence="1 2">NIES-144</strain>
    </source>
</reference>
<feature type="non-terminal residue" evidence="1">
    <location>
        <position position="1"/>
    </location>
</feature>